<evidence type="ECO:0000313" key="10">
    <source>
        <dbReference type="EMBL" id="MBB4773833.1"/>
    </source>
</evidence>
<dbReference type="InterPro" id="IPR012134">
    <property type="entry name" value="Glu-5-SA_DH"/>
</dbReference>
<dbReference type="GO" id="GO:0050661">
    <property type="term" value="F:NADP binding"/>
    <property type="evidence" value="ECO:0007669"/>
    <property type="project" value="InterPro"/>
</dbReference>
<accession>A0A7W7IB82</accession>
<keyword evidence="2 7" id="KW-0028">Amino-acid biosynthesis</keyword>
<dbReference type="NCBIfam" id="NF001221">
    <property type="entry name" value="PRK00197.1"/>
    <property type="match status" value="1"/>
</dbReference>
<protein>
    <recommendedName>
        <fullName evidence="7">Gamma-glutamyl phosphate reductase</fullName>
        <shortName evidence="7">GPR</shortName>
        <ecNumber evidence="7">1.2.1.41</ecNumber>
    </recommendedName>
    <alternativeName>
        <fullName evidence="7">Glutamate-5-semialdehyde dehydrogenase</fullName>
    </alternativeName>
    <alternativeName>
        <fullName evidence="7">Glutamyl-gamma-semialdehyde dehydrogenase</fullName>
        <shortName evidence="7">GSA dehydrogenase</shortName>
    </alternativeName>
</protein>
<keyword evidence="7" id="KW-0963">Cytoplasm</keyword>
<dbReference type="RefSeq" id="WP_184882169.1">
    <property type="nucleotide sequence ID" value="NZ_BAAAHD010000023.1"/>
</dbReference>
<evidence type="ECO:0000256" key="5">
    <source>
        <dbReference type="ARBA" id="ARBA00023002"/>
    </source>
</evidence>
<comment type="caution">
    <text evidence="10">The sequence shown here is derived from an EMBL/GenBank/DDBJ whole genome shotgun (WGS) entry which is preliminary data.</text>
</comment>
<evidence type="ECO:0000313" key="9">
    <source>
        <dbReference type="EMBL" id="GAA0561163.1"/>
    </source>
</evidence>
<dbReference type="PROSITE" id="PS01223">
    <property type="entry name" value="PROA"/>
    <property type="match status" value="1"/>
</dbReference>
<evidence type="ECO:0000256" key="1">
    <source>
        <dbReference type="ARBA" id="ARBA00004985"/>
    </source>
</evidence>
<evidence type="ECO:0000256" key="6">
    <source>
        <dbReference type="ARBA" id="ARBA00049024"/>
    </source>
</evidence>
<keyword evidence="12" id="KW-1185">Reference proteome</keyword>
<dbReference type="Proteomes" id="UP001501427">
    <property type="component" value="Unassembled WGS sequence"/>
</dbReference>
<dbReference type="Pfam" id="PF00171">
    <property type="entry name" value="Aldedh"/>
    <property type="match status" value="1"/>
</dbReference>
<sequence>MSEREEFLRVARRAREAAAGLAPLPRAAKDAALHRIADALVAAAPEIVKANESDVARARENGISEYMIDRLSLSEERIAAIADAVRKVAALPDPVGESVRGNVLPNGLELRQVRVPLGVVGIIYEGRPNVTVDAAALCLKSGNVALLRGSSSAYDSNTALVGVMQGALAGTEVPGDAVQLVPGTSRESVKHLMRARGLVDVLIPRGGASLINSVVEESTVPVIETGVGNCAVYVDADADIDMALDVLLNAKTQRPSVCNAAETFLVHADIADRFVPRALEALKGAGVTVHGDDRIRSYGEDVVEATEDDWTVEYLSLDIAARVVDSLDDAVDHIRRYGSGHTEAIVTTSQPAAKRFVALVDSAAVMVNASTRFTDGEEFGFGAEIGISTQKLHARGPMGLPELTSTKYVVTGEGHLRG</sequence>
<reference evidence="10 11" key="2">
    <citation type="submission" date="2020-08" db="EMBL/GenBank/DDBJ databases">
        <title>Sequencing the genomes of 1000 actinobacteria strains.</title>
        <authorList>
            <person name="Klenk H.-P."/>
        </authorList>
    </citation>
    <scope>NUCLEOTIDE SEQUENCE [LARGE SCALE GENOMIC DNA]</scope>
    <source>
        <strain evidence="10 11">DSM 44772</strain>
    </source>
</reference>
<dbReference type="AlphaFoldDB" id="A0A7W7IB82"/>
<dbReference type="Gene3D" id="3.40.605.10">
    <property type="entry name" value="Aldehyde Dehydrogenase, Chain A, domain 1"/>
    <property type="match status" value="1"/>
</dbReference>
<dbReference type="InterPro" id="IPR020593">
    <property type="entry name" value="G-glutamylP_reductase_CS"/>
</dbReference>
<reference evidence="9 12" key="1">
    <citation type="journal article" date="2019" name="Int. J. Syst. Evol. Microbiol.">
        <title>The Global Catalogue of Microorganisms (GCM) 10K type strain sequencing project: providing services to taxonomists for standard genome sequencing and annotation.</title>
        <authorList>
            <consortium name="The Broad Institute Genomics Platform"/>
            <consortium name="The Broad Institute Genome Sequencing Center for Infectious Disease"/>
            <person name="Wu L."/>
            <person name="Ma J."/>
        </authorList>
    </citation>
    <scope>NUCLEOTIDE SEQUENCE [LARGE SCALE GENOMIC DNA]</scope>
    <source>
        <strain evidence="9 12">JCM 10667</strain>
    </source>
</reference>
<dbReference type="CDD" id="cd07079">
    <property type="entry name" value="ALDH_F18-19_ProA-GPR"/>
    <property type="match status" value="1"/>
</dbReference>
<keyword evidence="4 7" id="KW-0521">NADP</keyword>
<reference evidence="9" key="3">
    <citation type="submission" date="2023-12" db="EMBL/GenBank/DDBJ databases">
        <authorList>
            <person name="Sun Q."/>
            <person name="Inoue M."/>
        </authorList>
    </citation>
    <scope>NUCLEOTIDE SEQUENCE</scope>
    <source>
        <strain evidence="9">JCM 10667</strain>
    </source>
</reference>
<dbReference type="GO" id="GO:0005737">
    <property type="term" value="C:cytoplasm"/>
    <property type="evidence" value="ECO:0007669"/>
    <property type="project" value="UniProtKB-SubCell"/>
</dbReference>
<dbReference type="SUPFAM" id="SSF53720">
    <property type="entry name" value="ALDH-like"/>
    <property type="match status" value="1"/>
</dbReference>
<dbReference type="UniPathway" id="UPA00098">
    <property type="reaction ID" value="UER00360"/>
</dbReference>
<dbReference type="InterPro" id="IPR016162">
    <property type="entry name" value="Ald_DH_N"/>
</dbReference>
<dbReference type="FunFam" id="3.40.309.10:FF:000006">
    <property type="entry name" value="Gamma-glutamyl phosphate reductase"/>
    <property type="match status" value="1"/>
</dbReference>
<comment type="pathway">
    <text evidence="1 7">Amino-acid biosynthesis; L-proline biosynthesis; L-glutamate 5-semialdehyde from L-glutamate: step 2/2.</text>
</comment>
<dbReference type="InterPro" id="IPR015590">
    <property type="entry name" value="Aldehyde_DH_dom"/>
</dbReference>
<evidence type="ECO:0000313" key="12">
    <source>
        <dbReference type="Proteomes" id="UP001501427"/>
    </source>
</evidence>
<dbReference type="InterPro" id="IPR016161">
    <property type="entry name" value="Ald_DH/histidinol_DH"/>
</dbReference>
<proteinExistence type="inferred from homology"/>
<evidence type="ECO:0000256" key="3">
    <source>
        <dbReference type="ARBA" id="ARBA00022650"/>
    </source>
</evidence>
<dbReference type="PANTHER" id="PTHR11063">
    <property type="entry name" value="GLUTAMATE SEMIALDEHYDE DEHYDROGENASE"/>
    <property type="match status" value="1"/>
</dbReference>
<comment type="similarity">
    <text evidence="7">Belongs to the gamma-glutamyl phosphate reductase family.</text>
</comment>
<comment type="subcellular location">
    <subcellularLocation>
        <location evidence="7">Cytoplasm</location>
    </subcellularLocation>
</comment>
<evidence type="ECO:0000313" key="11">
    <source>
        <dbReference type="Proteomes" id="UP000549343"/>
    </source>
</evidence>
<feature type="domain" description="Aldehyde dehydrogenase" evidence="8">
    <location>
        <begin position="3"/>
        <end position="284"/>
    </location>
</feature>
<dbReference type="EC" id="1.2.1.41" evidence="7"/>
<dbReference type="GO" id="GO:0004350">
    <property type="term" value="F:glutamate-5-semialdehyde dehydrogenase activity"/>
    <property type="evidence" value="ECO:0007669"/>
    <property type="project" value="UniProtKB-UniRule"/>
</dbReference>
<evidence type="ECO:0000256" key="2">
    <source>
        <dbReference type="ARBA" id="ARBA00022605"/>
    </source>
</evidence>
<dbReference type="GO" id="GO:0055129">
    <property type="term" value="P:L-proline biosynthetic process"/>
    <property type="evidence" value="ECO:0007669"/>
    <property type="project" value="UniProtKB-UniRule"/>
</dbReference>
<organism evidence="10 11">
    <name type="scientific">Actinomadura livida</name>
    <dbReference type="NCBI Taxonomy" id="79909"/>
    <lineage>
        <taxon>Bacteria</taxon>
        <taxon>Bacillati</taxon>
        <taxon>Actinomycetota</taxon>
        <taxon>Actinomycetes</taxon>
        <taxon>Streptosporangiales</taxon>
        <taxon>Thermomonosporaceae</taxon>
        <taxon>Actinomadura</taxon>
    </lineage>
</organism>
<dbReference type="Gene3D" id="3.40.309.10">
    <property type="entry name" value="Aldehyde Dehydrogenase, Chain A, domain 2"/>
    <property type="match status" value="1"/>
</dbReference>
<dbReference type="InterPro" id="IPR016163">
    <property type="entry name" value="Ald_DH_C"/>
</dbReference>
<evidence type="ECO:0000256" key="7">
    <source>
        <dbReference type="HAMAP-Rule" id="MF_00412"/>
    </source>
</evidence>
<keyword evidence="5 7" id="KW-0560">Oxidoreductase</keyword>
<comment type="function">
    <text evidence="7">Catalyzes the NADPH-dependent reduction of L-glutamate 5-phosphate into L-glutamate 5-semialdehyde and phosphate. The product spontaneously undergoes cyclization to form 1-pyrroline-5-carboxylate.</text>
</comment>
<comment type="catalytic activity">
    <reaction evidence="6 7">
        <text>L-glutamate 5-semialdehyde + phosphate + NADP(+) = L-glutamyl 5-phosphate + NADPH + H(+)</text>
        <dbReference type="Rhea" id="RHEA:19541"/>
        <dbReference type="ChEBI" id="CHEBI:15378"/>
        <dbReference type="ChEBI" id="CHEBI:43474"/>
        <dbReference type="ChEBI" id="CHEBI:57783"/>
        <dbReference type="ChEBI" id="CHEBI:58066"/>
        <dbReference type="ChEBI" id="CHEBI:58274"/>
        <dbReference type="ChEBI" id="CHEBI:58349"/>
        <dbReference type="EC" id="1.2.1.41"/>
    </reaction>
</comment>
<evidence type="ECO:0000259" key="8">
    <source>
        <dbReference type="Pfam" id="PF00171"/>
    </source>
</evidence>
<dbReference type="EMBL" id="BAAAHD010000023">
    <property type="protein sequence ID" value="GAA0561163.1"/>
    <property type="molecule type" value="Genomic_DNA"/>
</dbReference>
<gene>
    <name evidence="7" type="primary">proA</name>
    <name evidence="10" type="ORF">F4557_002251</name>
    <name evidence="9" type="ORF">GCM10009546_24100</name>
</gene>
<dbReference type="EMBL" id="JACHMV010000001">
    <property type="protein sequence ID" value="MBB4773833.1"/>
    <property type="molecule type" value="Genomic_DNA"/>
</dbReference>
<name>A0A7W7IB82_9ACTN</name>
<keyword evidence="3 7" id="KW-0641">Proline biosynthesis</keyword>
<evidence type="ECO:0000256" key="4">
    <source>
        <dbReference type="ARBA" id="ARBA00022857"/>
    </source>
</evidence>
<dbReference type="Proteomes" id="UP000549343">
    <property type="component" value="Unassembled WGS sequence"/>
</dbReference>
<dbReference type="PIRSF" id="PIRSF000151">
    <property type="entry name" value="GPR"/>
    <property type="match status" value="1"/>
</dbReference>
<dbReference type="NCBIfam" id="TIGR00407">
    <property type="entry name" value="proA"/>
    <property type="match status" value="1"/>
</dbReference>
<dbReference type="HAMAP" id="MF_00412">
    <property type="entry name" value="ProA"/>
    <property type="match status" value="1"/>
</dbReference>
<dbReference type="PANTHER" id="PTHR11063:SF8">
    <property type="entry name" value="DELTA-1-PYRROLINE-5-CARBOXYLATE SYNTHASE"/>
    <property type="match status" value="1"/>
</dbReference>
<dbReference type="InterPro" id="IPR000965">
    <property type="entry name" value="GPR_dom"/>
</dbReference>